<dbReference type="RefSeq" id="WP_344096748.1">
    <property type="nucleotide sequence ID" value="NZ_BAAAHB010000118.1"/>
</dbReference>
<name>A0ABN1B691_9ACTN</name>
<protein>
    <recommendedName>
        <fullName evidence="4">Integral membrane protein</fullName>
    </recommendedName>
</protein>
<proteinExistence type="predicted"/>
<accession>A0ABN1B691</accession>
<keyword evidence="3" id="KW-1185">Reference proteome</keyword>
<dbReference type="NCBIfam" id="NF041646">
    <property type="entry name" value="VC0807_fam"/>
    <property type="match status" value="1"/>
</dbReference>
<evidence type="ECO:0000256" key="1">
    <source>
        <dbReference type="SAM" id="MobiDB-lite"/>
    </source>
</evidence>
<dbReference type="EMBL" id="BAAAHB010000118">
    <property type="protein sequence ID" value="GAA0490865.1"/>
    <property type="molecule type" value="Genomic_DNA"/>
</dbReference>
<gene>
    <name evidence="2" type="ORF">GCM10009544_59660</name>
</gene>
<evidence type="ECO:0008006" key="4">
    <source>
        <dbReference type="Google" id="ProtNLM"/>
    </source>
</evidence>
<feature type="region of interest" description="Disordered" evidence="1">
    <location>
        <begin position="222"/>
        <end position="309"/>
    </location>
</feature>
<comment type="caution">
    <text evidence="2">The sequence shown here is derived from an EMBL/GenBank/DDBJ whole genome shotgun (WGS) entry which is preliminary data.</text>
</comment>
<sequence>MTQSSGRPAPSENFAPPETPAWRAAATPLLFDLVLPLALYYALRSQGTGQWQALMFSGALPAARVAVLCAVRRRVPAFEAFMIGMLAVRVVTSLFTGEARILLVKDACLSIAAAAWVLGSLLTSRPFAFQLGQYWSTPAAAHARNAAWRGSPALRATLTRLTLLWGGSELLGTAAGVAIALTCPVEAVPALSRAKGLLLLLLTATATVLLSRRWGRRHGLAPFGPDPLRRGHATAAPHQNGEAHDETHGRAHGPAHGQARDEYGRNPRHGPRQDPGPDTTDRPHHPGAGDSARHPHRAAAGERAASRTG</sequence>
<evidence type="ECO:0000313" key="3">
    <source>
        <dbReference type="Proteomes" id="UP001499895"/>
    </source>
</evidence>
<reference evidence="2 3" key="1">
    <citation type="journal article" date="2019" name="Int. J. Syst. Evol. Microbiol.">
        <title>The Global Catalogue of Microorganisms (GCM) 10K type strain sequencing project: providing services to taxonomists for standard genome sequencing and annotation.</title>
        <authorList>
            <consortium name="The Broad Institute Genomics Platform"/>
            <consortium name="The Broad Institute Genome Sequencing Center for Infectious Disease"/>
            <person name="Wu L."/>
            <person name="Ma J."/>
        </authorList>
    </citation>
    <scope>NUCLEOTIDE SEQUENCE [LARGE SCALE GENOMIC DNA]</scope>
    <source>
        <strain evidence="2 3">JCM 10649</strain>
    </source>
</reference>
<evidence type="ECO:0000313" key="2">
    <source>
        <dbReference type="EMBL" id="GAA0490865.1"/>
    </source>
</evidence>
<dbReference type="Proteomes" id="UP001499895">
    <property type="component" value="Unassembled WGS sequence"/>
</dbReference>
<organism evidence="2 3">
    <name type="scientific">Streptomyces stramineus</name>
    <dbReference type="NCBI Taxonomy" id="173861"/>
    <lineage>
        <taxon>Bacteria</taxon>
        <taxon>Bacillati</taxon>
        <taxon>Actinomycetota</taxon>
        <taxon>Actinomycetes</taxon>
        <taxon>Kitasatosporales</taxon>
        <taxon>Streptomycetaceae</taxon>
        <taxon>Streptomyces</taxon>
    </lineage>
</organism>